<gene>
    <name evidence="3" type="ORF">MYCIT1_LOCUS27322</name>
</gene>
<dbReference type="AlphaFoldDB" id="A0AAD2K4H1"/>
<keyword evidence="4" id="KW-1185">Reference proteome</keyword>
<accession>A0AAD2K4H1</accession>
<dbReference type="Pfam" id="PF25534">
    <property type="entry name" value="DUF7918"/>
    <property type="match status" value="1"/>
</dbReference>
<feature type="domain" description="DUF7918" evidence="2">
    <location>
        <begin position="42"/>
        <end position="255"/>
    </location>
</feature>
<feature type="compositionally biased region" description="Basic and acidic residues" evidence="1">
    <location>
        <begin position="312"/>
        <end position="324"/>
    </location>
</feature>
<evidence type="ECO:0000313" key="3">
    <source>
        <dbReference type="EMBL" id="CAK5278067.1"/>
    </source>
</evidence>
<sequence length="351" mass="38655">MIGVRAVTVTARLSSLQATLLSLRTAKHAQRNSSMQIGAYSASIHVDGEPLPEYGLETSADGKEVSCWIPSEAGKAFTPNFRDSAPSLKYTTLAKLNVDDVRCPGTYLGNLRPGHSGRLSHQPGHVLSESKIETIATGPYSRRQIVFGSRVLTDDDAYLDQSISPHAGTIQIAFSHCVKHANTDIASAFHVPKANAIHERSKKAAAHVVEFGPEIGNDGHTLNRTSSCDHVRTLARMVFKYRPIELLRAQGIAPQLKPRTAPVHNPTVLDLTMDEDADDGEEIQRLEVCLPLGFDHRSRFRAFQARLRSLREKNPNKRKIKDEPDVGGSVKRKKIKNESSSFRLGEVIDLT</sequence>
<organism evidence="3 4">
    <name type="scientific">Mycena citricolor</name>
    <dbReference type="NCBI Taxonomy" id="2018698"/>
    <lineage>
        <taxon>Eukaryota</taxon>
        <taxon>Fungi</taxon>
        <taxon>Dikarya</taxon>
        <taxon>Basidiomycota</taxon>
        <taxon>Agaricomycotina</taxon>
        <taxon>Agaricomycetes</taxon>
        <taxon>Agaricomycetidae</taxon>
        <taxon>Agaricales</taxon>
        <taxon>Marasmiineae</taxon>
        <taxon>Mycenaceae</taxon>
        <taxon>Mycena</taxon>
    </lineage>
</organism>
<dbReference type="PANTHER" id="PTHR36223:SF1">
    <property type="entry name" value="TRANSCRIPTION ELONGATION FACTOR EAF N-TERMINAL DOMAIN-CONTAINING PROTEIN"/>
    <property type="match status" value="1"/>
</dbReference>
<dbReference type="EMBL" id="CAVNYO010000421">
    <property type="protein sequence ID" value="CAK5278067.1"/>
    <property type="molecule type" value="Genomic_DNA"/>
</dbReference>
<comment type="caution">
    <text evidence="3">The sequence shown here is derived from an EMBL/GenBank/DDBJ whole genome shotgun (WGS) entry which is preliminary data.</text>
</comment>
<dbReference type="InterPro" id="IPR057678">
    <property type="entry name" value="DUF7918"/>
</dbReference>
<evidence type="ECO:0000256" key="1">
    <source>
        <dbReference type="SAM" id="MobiDB-lite"/>
    </source>
</evidence>
<dbReference type="PANTHER" id="PTHR36223">
    <property type="entry name" value="BETA-LACTAMASE-TYPE TRANSPEPTIDASE FOLD DOMAIN CONTAINING PROTEIN"/>
    <property type="match status" value="1"/>
</dbReference>
<dbReference type="Proteomes" id="UP001295794">
    <property type="component" value="Unassembled WGS sequence"/>
</dbReference>
<reference evidence="3" key="1">
    <citation type="submission" date="2023-11" db="EMBL/GenBank/DDBJ databases">
        <authorList>
            <person name="De Vega J J."/>
            <person name="De Vega J J."/>
        </authorList>
    </citation>
    <scope>NUCLEOTIDE SEQUENCE</scope>
</reference>
<protein>
    <recommendedName>
        <fullName evidence="2">DUF7918 domain-containing protein</fullName>
    </recommendedName>
</protein>
<proteinExistence type="predicted"/>
<evidence type="ECO:0000313" key="4">
    <source>
        <dbReference type="Proteomes" id="UP001295794"/>
    </source>
</evidence>
<evidence type="ECO:0000259" key="2">
    <source>
        <dbReference type="Pfam" id="PF25534"/>
    </source>
</evidence>
<name>A0AAD2K4H1_9AGAR</name>
<feature type="region of interest" description="Disordered" evidence="1">
    <location>
        <begin position="312"/>
        <end position="332"/>
    </location>
</feature>